<dbReference type="SUPFAM" id="SSF53474">
    <property type="entry name" value="alpha/beta-Hydrolases"/>
    <property type="match status" value="1"/>
</dbReference>
<name>A0AAU9JMN9_9CILI</name>
<evidence type="ECO:0000313" key="1">
    <source>
        <dbReference type="EMBL" id="CAG9326978.1"/>
    </source>
</evidence>
<reference evidence="1" key="1">
    <citation type="submission" date="2021-09" db="EMBL/GenBank/DDBJ databases">
        <authorList>
            <consortium name="AG Swart"/>
            <person name="Singh M."/>
            <person name="Singh A."/>
            <person name="Seah K."/>
            <person name="Emmerich C."/>
        </authorList>
    </citation>
    <scope>NUCLEOTIDE SEQUENCE</scope>
    <source>
        <strain evidence="1">ATCC30299</strain>
    </source>
</reference>
<gene>
    <name evidence="1" type="ORF">BSTOLATCC_MIC42237</name>
</gene>
<keyword evidence="2" id="KW-1185">Reference proteome</keyword>
<sequence length="301" mass="35181">MQFYKLKRMNKFLLNYYFVLKVNRYSICYFLSNKYKVLKNIKKWSIFHFYIKMLKSPLVFVFNILESQHSLYRTILYDHIKDIFAQDNQPIIFLPVRNPATTNLVQRAGYIHSRLSDLKKPHVVAFSVAGLDCRHAMCKFGTKIESLTTISSPHHGSRFSDWTHTPQYEEGRVDPVVRFLGITKRALDEIDTKSIRRLNASLPPRDDVKQYSISSWRPSQTMTFALSDLGKKLEDYVPFHKRTCDGVFFSYEAEWGDHLATFDMDHTELIGSNLINNCAPVYRLVLDNLVRHEKVKANLAL</sequence>
<proteinExistence type="predicted"/>
<organism evidence="1 2">
    <name type="scientific">Blepharisma stoltei</name>
    <dbReference type="NCBI Taxonomy" id="1481888"/>
    <lineage>
        <taxon>Eukaryota</taxon>
        <taxon>Sar</taxon>
        <taxon>Alveolata</taxon>
        <taxon>Ciliophora</taxon>
        <taxon>Postciliodesmatophora</taxon>
        <taxon>Heterotrichea</taxon>
        <taxon>Heterotrichida</taxon>
        <taxon>Blepharismidae</taxon>
        <taxon>Blepharisma</taxon>
    </lineage>
</organism>
<comment type="caution">
    <text evidence="1">The sequence shown here is derived from an EMBL/GenBank/DDBJ whole genome shotgun (WGS) entry which is preliminary data.</text>
</comment>
<protein>
    <submittedName>
        <fullName evidence="1">Uncharacterized protein</fullName>
    </submittedName>
</protein>
<accession>A0AAU9JMN9</accession>
<dbReference type="Proteomes" id="UP001162131">
    <property type="component" value="Unassembled WGS sequence"/>
</dbReference>
<dbReference type="EMBL" id="CAJZBQ010000041">
    <property type="protein sequence ID" value="CAG9326978.1"/>
    <property type="molecule type" value="Genomic_DNA"/>
</dbReference>
<dbReference type="InterPro" id="IPR029058">
    <property type="entry name" value="AB_hydrolase_fold"/>
</dbReference>
<dbReference type="AlphaFoldDB" id="A0AAU9JMN9"/>
<dbReference type="Gene3D" id="3.40.50.1820">
    <property type="entry name" value="alpha/beta hydrolase"/>
    <property type="match status" value="1"/>
</dbReference>
<evidence type="ECO:0000313" key="2">
    <source>
        <dbReference type="Proteomes" id="UP001162131"/>
    </source>
</evidence>